<dbReference type="PANTHER" id="PTHR47784:SF5">
    <property type="entry name" value="STEROL UPTAKE CONTROL PROTEIN 2"/>
    <property type="match status" value="1"/>
</dbReference>
<dbReference type="PANTHER" id="PTHR47784">
    <property type="entry name" value="STEROL UPTAKE CONTROL PROTEIN 2"/>
    <property type="match status" value="1"/>
</dbReference>
<proteinExistence type="predicted"/>
<dbReference type="Pfam" id="PF00172">
    <property type="entry name" value="Zn_clus"/>
    <property type="match status" value="1"/>
</dbReference>
<organism evidence="4 5">
    <name type="scientific">Aulographum hederae CBS 113979</name>
    <dbReference type="NCBI Taxonomy" id="1176131"/>
    <lineage>
        <taxon>Eukaryota</taxon>
        <taxon>Fungi</taxon>
        <taxon>Dikarya</taxon>
        <taxon>Ascomycota</taxon>
        <taxon>Pezizomycotina</taxon>
        <taxon>Dothideomycetes</taxon>
        <taxon>Pleosporomycetidae</taxon>
        <taxon>Aulographales</taxon>
        <taxon>Aulographaceae</taxon>
    </lineage>
</organism>
<evidence type="ECO:0000313" key="4">
    <source>
        <dbReference type="EMBL" id="KAF1987011.1"/>
    </source>
</evidence>
<evidence type="ECO:0000313" key="5">
    <source>
        <dbReference type="Proteomes" id="UP000800041"/>
    </source>
</evidence>
<keyword evidence="5" id="KW-1185">Reference proteome</keyword>
<sequence length="416" mass="46205">MAGAARRAHTKTRNGCMTCKARRIKCDERKPHCVNCTRKGLECVFGFQQLAGARHSSYPPSPNSQTVASASPQPWTSSTSGPRSLPKQLYDASELGLLHHWSTEAAPSLNSGTAHWRIWQMDVPMIALQSGASSYLLLGLFAVAALHKAYKLERDPNYTLITTATHYQNTAIAAFRQTLPTINDGNCEALFAFAGLMVIFTFCTPHWSHVRFFDDGSSSEDHELEGSTVPWLRVVRGSQLILMSKHNTIKNGPLAPMLGEGDIRDFDYGTSKLESALAREEDGRLEALYGLWADDLTMPKHAKDALDAALKYLRRDFTNCHVAAGKPVGGSSALLIPDLSLILIWLFVVPEEFVVLMEQRQPQALIVLSYWCAMMCRVTHVWYAEGVGKAILTATRMKLGEEWIPWVEWPLSVAGW</sequence>
<dbReference type="AlphaFoldDB" id="A0A6G1H1D1"/>
<name>A0A6G1H1D1_9PEZI</name>
<reference evidence="4" key="1">
    <citation type="journal article" date="2020" name="Stud. Mycol.">
        <title>101 Dothideomycetes genomes: a test case for predicting lifestyles and emergence of pathogens.</title>
        <authorList>
            <person name="Haridas S."/>
            <person name="Albert R."/>
            <person name="Binder M."/>
            <person name="Bloem J."/>
            <person name="Labutti K."/>
            <person name="Salamov A."/>
            <person name="Andreopoulos B."/>
            <person name="Baker S."/>
            <person name="Barry K."/>
            <person name="Bills G."/>
            <person name="Bluhm B."/>
            <person name="Cannon C."/>
            <person name="Castanera R."/>
            <person name="Culley D."/>
            <person name="Daum C."/>
            <person name="Ezra D."/>
            <person name="Gonzalez J."/>
            <person name="Henrissat B."/>
            <person name="Kuo A."/>
            <person name="Liang C."/>
            <person name="Lipzen A."/>
            <person name="Lutzoni F."/>
            <person name="Magnuson J."/>
            <person name="Mondo S."/>
            <person name="Nolan M."/>
            <person name="Ohm R."/>
            <person name="Pangilinan J."/>
            <person name="Park H.-J."/>
            <person name="Ramirez L."/>
            <person name="Alfaro M."/>
            <person name="Sun H."/>
            <person name="Tritt A."/>
            <person name="Yoshinaga Y."/>
            <person name="Zwiers L.-H."/>
            <person name="Turgeon B."/>
            <person name="Goodwin S."/>
            <person name="Spatafora J."/>
            <person name="Crous P."/>
            <person name="Grigoriev I."/>
        </authorList>
    </citation>
    <scope>NUCLEOTIDE SEQUENCE</scope>
    <source>
        <strain evidence="4">CBS 113979</strain>
    </source>
</reference>
<feature type="compositionally biased region" description="Polar residues" evidence="2">
    <location>
        <begin position="63"/>
        <end position="82"/>
    </location>
</feature>
<dbReference type="SUPFAM" id="SSF57701">
    <property type="entry name" value="Zn2/Cys6 DNA-binding domain"/>
    <property type="match status" value="1"/>
</dbReference>
<dbReference type="InterPro" id="IPR053157">
    <property type="entry name" value="Sterol_Uptake_Regulator"/>
</dbReference>
<keyword evidence="1" id="KW-0539">Nucleus</keyword>
<evidence type="ECO:0000259" key="3">
    <source>
        <dbReference type="PROSITE" id="PS50048"/>
    </source>
</evidence>
<accession>A0A6G1H1D1</accession>
<evidence type="ECO:0000256" key="2">
    <source>
        <dbReference type="SAM" id="MobiDB-lite"/>
    </source>
</evidence>
<dbReference type="InterPro" id="IPR001138">
    <property type="entry name" value="Zn2Cys6_DnaBD"/>
</dbReference>
<dbReference type="PROSITE" id="PS00463">
    <property type="entry name" value="ZN2_CY6_FUNGAL_1"/>
    <property type="match status" value="1"/>
</dbReference>
<dbReference type="CDD" id="cd00067">
    <property type="entry name" value="GAL4"/>
    <property type="match status" value="1"/>
</dbReference>
<dbReference type="Proteomes" id="UP000800041">
    <property type="component" value="Unassembled WGS sequence"/>
</dbReference>
<dbReference type="PROSITE" id="PS50048">
    <property type="entry name" value="ZN2_CY6_FUNGAL_2"/>
    <property type="match status" value="1"/>
</dbReference>
<protein>
    <recommendedName>
        <fullName evidence="3">Zn(2)-C6 fungal-type domain-containing protein</fullName>
    </recommendedName>
</protein>
<dbReference type="OrthoDB" id="3546279at2759"/>
<feature type="region of interest" description="Disordered" evidence="2">
    <location>
        <begin position="56"/>
        <end position="84"/>
    </location>
</feature>
<dbReference type="EMBL" id="ML977154">
    <property type="protein sequence ID" value="KAF1987011.1"/>
    <property type="molecule type" value="Genomic_DNA"/>
</dbReference>
<dbReference type="GO" id="GO:0001228">
    <property type="term" value="F:DNA-binding transcription activator activity, RNA polymerase II-specific"/>
    <property type="evidence" value="ECO:0007669"/>
    <property type="project" value="TreeGrafter"/>
</dbReference>
<dbReference type="SMART" id="SM00066">
    <property type="entry name" value="GAL4"/>
    <property type="match status" value="1"/>
</dbReference>
<dbReference type="Gene3D" id="4.10.240.10">
    <property type="entry name" value="Zn(2)-C6 fungal-type DNA-binding domain"/>
    <property type="match status" value="1"/>
</dbReference>
<feature type="domain" description="Zn(2)-C6 fungal-type" evidence="3">
    <location>
        <begin position="15"/>
        <end position="45"/>
    </location>
</feature>
<dbReference type="InterPro" id="IPR036864">
    <property type="entry name" value="Zn2-C6_fun-type_DNA-bd_sf"/>
</dbReference>
<evidence type="ECO:0000256" key="1">
    <source>
        <dbReference type="ARBA" id="ARBA00023242"/>
    </source>
</evidence>
<dbReference type="GO" id="GO:0008270">
    <property type="term" value="F:zinc ion binding"/>
    <property type="evidence" value="ECO:0007669"/>
    <property type="project" value="InterPro"/>
</dbReference>
<gene>
    <name evidence="4" type="ORF">K402DRAFT_331587</name>
</gene>